<sequence length="90" mass="9667">MAKDYQQFRMGEERLAAEHKRTMDHRVWLTLLIAIGSNSLCLAALVVLSLTVRGDSLVPFVTITASGVVLAAISVSAALVMRRQSAAPAT</sequence>
<name>A0ABS1VGT9_9ACTN</name>
<proteinExistence type="predicted"/>
<dbReference type="EMBL" id="JAENHO010000002">
    <property type="protein sequence ID" value="MBL7253927.1"/>
    <property type="molecule type" value="Genomic_DNA"/>
</dbReference>
<keyword evidence="1" id="KW-0812">Transmembrane</keyword>
<dbReference type="RefSeq" id="WP_202990293.1">
    <property type="nucleotide sequence ID" value="NZ_JAENHO010000002.1"/>
</dbReference>
<accession>A0ABS1VGT9</accession>
<keyword evidence="3" id="KW-1185">Reference proteome</keyword>
<evidence type="ECO:0000256" key="1">
    <source>
        <dbReference type="SAM" id="Phobius"/>
    </source>
</evidence>
<evidence type="ECO:0000313" key="3">
    <source>
        <dbReference type="Proteomes" id="UP000598996"/>
    </source>
</evidence>
<keyword evidence="1" id="KW-0472">Membrane</keyword>
<gene>
    <name evidence="2" type="ORF">JKJ07_06350</name>
</gene>
<protein>
    <submittedName>
        <fullName evidence="2">Uncharacterized protein</fullName>
    </submittedName>
</protein>
<comment type="caution">
    <text evidence="2">The sequence shown here is derived from an EMBL/GenBank/DDBJ whole genome shotgun (WGS) entry which is preliminary data.</text>
</comment>
<evidence type="ECO:0000313" key="2">
    <source>
        <dbReference type="EMBL" id="MBL7253927.1"/>
    </source>
</evidence>
<feature type="transmembrane region" description="Helical" evidence="1">
    <location>
        <begin position="27"/>
        <end position="51"/>
    </location>
</feature>
<keyword evidence="1" id="KW-1133">Transmembrane helix</keyword>
<reference evidence="2 3" key="1">
    <citation type="submission" date="2021-01" db="EMBL/GenBank/DDBJ databases">
        <title>Actinoplanes sp. nov. LDG1-01 isolated from lichen.</title>
        <authorList>
            <person name="Saeng-In P."/>
            <person name="Phongsopitanun W."/>
            <person name="Kanchanasin P."/>
            <person name="Yuki M."/>
            <person name="Kudo T."/>
            <person name="Ohkuma M."/>
            <person name="Tanasupawat S."/>
        </authorList>
    </citation>
    <scope>NUCLEOTIDE SEQUENCE [LARGE SCALE GENOMIC DNA]</scope>
    <source>
        <strain evidence="2 3">LDG1-01</strain>
    </source>
</reference>
<organism evidence="2 3">
    <name type="scientific">Paractinoplanes lichenicola</name>
    <dbReference type="NCBI Taxonomy" id="2802976"/>
    <lineage>
        <taxon>Bacteria</taxon>
        <taxon>Bacillati</taxon>
        <taxon>Actinomycetota</taxon>
        <taxon>Actinomycetes</taxon>
        <taxon>Micromonosporales</taxon>
        <taxon>Micromonosporaceae</taxon>
        <taxon>Paractinoplanes</taxon>
    </lineage>
</organism>
<dbReference type="Proteomes" id="UP000598996">
    <property type="component" value="Unassembled WGS sequence"/>
</dbReference>
<feature type="transmembrane region" description="Helical" evidence="1">
    <location>
        <begin position="57"/>
        <end position="80"/>
    </location>
</feature>